<dbReference type="Proteomes" id="UP001489004">
    <property type="component" value="Unassembled WGS sequence"/>
</dbReference>
<evidence type="ECO:0000256" key="1">
    <source>
        <dbReference type="SAM" id="Phobius"/>
    </source>
</evidence>
<dbReference type="AlphaFoldDB" id="A0AAW1PXW6"/>
<name>A0AAW1PXW6_9CHLO</name>
<evidence type="ECO:0000313" key="2">
    <source>
        <dbReference type="EMBL" id="KAK9814630.1"/>
    </source>
</evidence>
<gene>
    <name evidence="2" type="ORF">WJX72_009025</name>
</gene>
<reference evidence="2 3" key="1">
    <citation type="journal article" date="2024" name="Nat. Commun.">
        <title>Phylogenomics reveals the evolutionary origins of lichenization in chlorophyte algae.</title>
        <authorList>
            <person name="Puginier C."/>
            <person name="Libourel C."/>
            <person name="Otte J."/>
            <person name="Skaloud P."/>
            <person name="Haon M."/>
            <person name="Grisel S."/>
            <person name="Petersen M."/>
            <person name="Berrin J.G."/>
            <person name="Delaux P.M."/>
            <person name="Dal Grande F."/>
            <person name="Keller J."/>
        </authorList>
    </citation>
    <scope>NUCLEOTIDE SEQUENCE [LARGE SCALE GENOMIC DNA]</scope>
    <source>
        <strain evidence="2 3">SAG 2043</strain>
    </source>
</reference>
<keyword evidence="1" id="KW-1133">Transmembrane helix</keyword>
<keyword evidence="1" id="KW-0472">Membrane</keyword>
<keyword evidence="3" id="KW-1185">Reference proteome</keyword>
<proteinExistence type="predicted"/>
<protein>
    <submittedName>
        <fullName evidence="2">Uncharacterized protein</fullName>
    </submittedName>
</protein>
<organism evidence="2 3">
    <name type="scientific">[Myrmecia] bisecta</name>
    <dbReference type="NCBI Taxonomy" id="41462"/>
    <lineage>
        <taxon>Eukaryota</taxon>
        <taxon>Viridiplantae</taxon>
        <taxon>Chlorophyta</taxon>
        <taxon>core chlorophytes</taxon>
        <taxon>Trebouxiophyceae</taxon>
        <taxon>Trebouxiales</taxon>
        <taxon>Trebouxiaceae</taxon>
        <taxon>Myrmecia</taxon>
    </lineage>
</organism>
<keyword evidence="1" id="KW-0812">Transmembrane</keyword>
<accession>A0AAW1PXW6</accession>
<feature type="transmembrane region" description="Helical" evidence="1">
    <location>
        <begin position="227"/>
        <end position="247"/>
    </location>
</feature>
<evidence type="ECO:0000313" key="3">
    <source>
        <dbReference type="Proteomes" id="UP001489004"/>
    </source>
</evidence>
<feature type="transmembrane region" description="Helical" evidence="1">
    <location>
        <begin position="253"/>
        <end position="270"/>
    </location>
</feature>
<dbReference type="EMBL" id="JALJOR010000007">
    <property type="protein sequence ID" value="KAK9814630.1"/>
    <property type="molecule type" value="Genomic_DNA"/>
</dbReference>
<feature type="transmembrane region" description="Helical" evidence="1">
    <location>
        <begin position="319"/>
        <end position="337"/>
    </location>
</feature>
<sequence>MLALSVSTSYVTETAVLDFADAFAQPLYLSVCLMAGPTRMLQTGNLSQQGYKVFSICSSSGCTAVSAALEAGKAVTANWSAASDRQLLDLQSAHNEWGCTSLLAVPVAVPGDCPLGSNSVRTALLGPPLLQHARQTVADIISADKMLSHLDSKPDSPPGDSLMAVSAKQPCFAPSTRSQLGGVLPSGRKPPLSKRPQQGLMLSFKDSRMESRFQWWQAAQAFQLDRVMLILMTLTYIAAALAEPYRFLERNPVLYSCVVLAFPALLALMHIRQPWYLRYREICLCFIMLHIQLVHSGLPTVCADGHNGSTPGACVRKSLAVYLVAGLALPFAAVLMLERRARHRFVVSGHQY</sequence>
<comment type="caution">
    <text evidence="2">The sequence shown here is derived from an EMBL/GenBank/DDBJ whole genome shotgun (WGS) entry which is preliminary data.</text>
</comment>